<gene>
    <name evidence="1" type="ORF">EHR08_13360</name>
</gene>
<dbReference type="OrthoDB" id="328189at2"/>
<dbReference type="SUPFAM" id="SSF49842">
    <property type="entry name" value="TNF-like"/>
    <property type="match status" value="2"/>
</dbReference>
<dbReference type="Proteomes" id="UP000297649">
    <property type="component" value="Unassembled WGS sequence"/>
</dbReference>
<dbReference type="AlphaFoldDB" id="A0A6H3NTK4"/>
<proteinExistence type="predicted"/>
<accession>A0A6H3NTK4</accession>
<comment type="caution">
    <text evidence="1">The sequence shown here is derived from an EMBL/GenBank/DDBJ whole genome shotgun (WGS) entry which is preliminary data.</text>
</comment>
<keyword evidence="2" id="KW-1185">Reference proteome</keyword>
<dbReference type="InterPro" id="IPR008983">
    <property type="entry name" value="Tumour_necrosis_fac-like_dom"/>
</dbReference>
<reference evidence="1" key="1">
    <citation type="journal article" date="2019" name="PLoS Negl. Trop. Dis.">
        <title>Revisiting the worldwide diversity of Leptospira species in the environment.</title>
        <authorList>
            <person name="Vincent A.T."/>
            <person name="Schiettekatte O."/>
            <person name="Bourhy P."/>
            <person name="Veyrier F.J."/>
            <person name="Picardeau M."/>
        </authorList>
    </citation>
    <scope>NUCLEOTIDE SEQUENCE [LARGE SCALE GENOMIC DNA]</scope>
    <source>
        <strain evidence="1">201601109</strain>
    </source>
</reference>
<organism evidence="1 2">
    <name type="scientific">Leptospira bandrabouensis</name>
    <dbReference type="NCBI Taxonomy" id="2484903"/>
    <lineage>
        <taxon>Bacteria</taxon>
        <taxon>Pseudomonadati</taxon>
        <taxon>Spirochaetota</taxon>
        <taxon>Spirochaetia</taxon>
        <taxon>Leptospirales</taxon>
        <taxon>Leptospiraceae</taxon>
        <taxon>Leptospira</taxon>
    </lineage>
</organism>
<dbReference type="RefSeq" id="WP_135743245.1">
    <property type="nucleotide sequence ID" value="NZ_RQHT01000001.1"/>
</dbReference>
<dbReference type="EMBL" id="RQHU01000019">
    <property type="protein sequence ID" value="TGN12364.1"/>
    <property type="molecule type" value="Genomic_DNA"/>
</dbReference>
<name>A0A6H3NTK4_9LEPT</name>
<sequence>MALSVTLNEINYSIPEEQETGYGLTLTTYLSDLADYLQNGYLGNVSVRLKLFTNDSTGTINNLNTNNQSFIRLTDATKITGIGNVQIGKIVHLINASSIDIEITNEDELSELNNQIITTDNQSFFLVPNGIVSFYYDSSETKWRLINSNSLLAEKYAVDDSSGVITDLNTINRTFIRLTQATEVRSLSNPVSGKRILILNDTGSTIFLRNENGDSTANNRIETSNGYDYVLLNGYSAQLTYNEGSQRWIVLTNDSIRRDKIEVITTSGIINNLDISRVAVVKLTQATELTGLNSNEEGRELVIFNDNTTPLTIKNESTDSTASNRIQTDTNSDVTIRQYGTVILKYDTVSSRWRIKSRTIDNSEYDDTYQLRSEKGVANGYASLDVSGTVPVNQIDLSFFDLNDVTATTFVGQKTKVVKVNNSETGLELGLANNSSNNYIQFPTAIYSDPLTLGWEVYNDGATPPIDGQGGTPTITLDYRNGALGGIIYEDLNGEGSSAPSDWYVLRGSNGTGEGASYPFTIQANHRASILEISFDYYFRFDGIPGFTINADVRCYIIDDYTGEVIQPSNLYIVQPPNYAGSNNLNIPRKYIGTFQTSLTSQNYRLCIHVANSLGSRSLFFKNVKIWNQEKNYGAIITDWQTYTPVTQGLGTISNSSLRWRRVGTNLEIRGNFRTGTVNTDELRIGLPNGYVIETPITASADVEVCGYMSRDASTILSNMAVLSKNGQNYLTVGFIGSDVNRNPMASVTGNGALGSSEDISLYASVPITGWGGTVQLSSQVGDGRSVVARYSTLSGTTALSGSTLVYVNKQFDSHNGYNTSTGVYTIPESGVYLIQCADYFTASGNGIDIYVNGVIYRKYASYGTSAYSNNSVDLISCNSGDQITCRVASGTLSTNGGTPVQFFSIAKLNSGNQAFAREESVGCEAYCATNRTIDSSTNLRWDTVTKDTHGAMNTTTGVYTAPQNGWYSLTGYIQPTSSNSGFINIYKNGSLYKAICFLHSTYSNPGFSTIIYLLSGDTLSIRSNSSFTATGGTLSTASTANISIFKIGN</sequence>
<evidence type="ECO:0008006" key="3">
    <source>
        <dbReference type="Google" id="ProtNLM"/>
    </source>
</evidence>
<protein>
    <recommendedName>
        <fullName evidence="3">C1q domain-containing protein</fullName>
    </recommendedName>
</protein>
<evidence type="ECO:0000313" key="2">
    <source>
        <dbReference type="Proteomes" id="UP000297649"/>
    </source>
</evidence>
<dbReference type="Gene3D" id="2.60.120.40">
    <property type="match status" value="2"/>
</dbReference>
<evidence type="ECO:0000313" key="1">
    <source>
        <dbReference type="EMBL" id="TGN12364.1"/>
    </source>
</evidence>